<reference evidence="2" key="1">
    <citation type="submission" date="2022-10" db="EMBL/GenBank/DDBJ databases">
        <title>Chitinophaga sp. nov., isolated from soil.</title>
        <authorList>
            <person name="Jeon C.O."/>
        </authorList>
    </citation>
    <scope>NUCLEOTIDE SEQUENCE</scope>
    <source>
        <strain evidence="2">R8</strain>
    </source>
</reference>
<name>A0ABY6IXY2_9BACT</name>
<feature type="chain" id="PRO_5045504580" evidence="1">
    <location>
        <begin position="23"/>
        <end position="281"/>
    </location>
</feature>
<sequence length="281" mass="31667">MKHLLKLALICTVLFCACEKAAQEMTYDAPDNIYFDFLNRNTNVRTDSVSFSFALFPEKGSDTIWLPVRISGNRDSVDRKFKLGVIDSATTAIAGTHYEALKSDYILPADSGTQQVPIILLNTDPALKTGSVRLKLKLVASDDFAPNVKGWDTAKVIFSNQLLKPSWWDAWGGMLGGYSRIKHELFFISTKATKLPDSPAEWEQIPRVLTFGRILGGFLRDPQLWIDGHKDEGYTLETINSTTKEFYNVGNPATRYTFRLNASDNNYYFIDESGNRIIPQM</sequence>
<dbReference type="Pfam" id="PF16132">
    <property type="entry name" value="DUF4843"/>
    <property type="match status" value="1"/>
</dbReference>
<keyword evidence="1" id="KW-0732">Signal</keyword>
<dbReference type="InterPro" id="IPR032299">
    <property type="entry name" value="DUF4843"/>
</dbReference>
<proteinExistence type="predicted"/>
<dbReference type="RefSeq" id="WP_264280432.1">
    <property type="nucleotide sequence ID" value="NZ_CP107006.1"/>
</dbReference>
<evidence type="ECO:0000313" key="2">
    <source>
        <dbReference type="EMBL" id="UYQ92113.1"/>
    </source>
</evidence>
<evidence type="ECO:0000313" key="3">
    <source>
        <dbReference type="Proteomes" id="UP001162741"/>
    </source>
</evidence>
<feature type="signal peptide" evidence="1">
    <location>
        <begin position="1"/>
        <end position="22"/>
    </location>
</feature>
<evidence type="ECO:0000256" key="1">
    <source>
        <dbReference type="SAM" id="SignalP"/>
    </source>
</evidence>
<dbReference type="PROSITE" id="PS51257">
    <property type="entry name" value="PROKAR_LIPOPROTEIN"/>
    <property type="match status" value="1"/>
</dbReference>
<organism evidence="2 3">
    <name type="scientific">Chitinophaga horti</name>
    <dbReference type="NCBI Taxonomy" id="2920382"/>
    <lineage>
        <taxon>Bacteria</taxon>
        <taxon>Pseudomonadati</taxon>
        <taxon>Bacteroidota</taxon>
        <taxon>Chitinophagia</taxon>
        <taxon>Chitinophagales</taxon>
        <taxon>Chitinophagaceae</taxon>
        <taxon>Chitinophaga</taxon>
    </lineage>
</organism>
<dbReference type="EMBL" id="CP107006">
    <property type="protein sequence ID" value="UYQ92113.1"/>
    <property type="molecule type" value="Genomic_DNA"/>
</dbReference>
<protein>
    <submittedName>
        <fullName evidence="2">DUF4843 domain-containing protein</fullName>
    </submittedName>
</protein>
<accession>A0ABY6IXY2</accession>
<dbReference type="Proteomes" id="UP001162741">
    <property type="component" value="Chromosome"/>
</dbReference>
<gene>
    <name evidence="2" type="ORF">MKQ68_18660</name>
</gene>
<keyword evidence="3" id="KW-1185">Reference proteome</keyword>